<dbReference type="OrthoDB" id="200660at2759"/>
<dbReference type="InterPro" id="IPR039776">
    <property type="entry name" value="Pds5"/>
</dbReference>
<evidence type="ECO:0000256" key="4">
    <source>
        <dbReference type="ARBA" id="ARBA00023242"/>
    </source>
</evidence>
<protein>
    <submittedName>
        <fullName evidence="7">Sister chromatid cohesion protein pds5</fullName>
    </submittedName>
</protein>
<evidence type="ECO:0000256" key="3">
    <source>
        <dbReference type="ARBA" id="ARBA00022776"/>
    </source>
</evidence>
<feature type="compositionally biased region" description="Basic and acidic residues" evidence="6">
    <location>
        <begin position="1343"/>
        <end position="1354"/>
    </location>
</feature>
<comment type="subcellular location">
    <subcellularLocation>
        <location evidence="1">Nucleus</location>
    </subcellularLocation>
</comment>
<name>A0A9Q8P947_PASFU</name>
<dbReference type="GO" id="GO:0005634">
    <property type="term" value="C:nucleus"/>
    <property type="evidence" value="ECO:0007669"/>
    <property type="project" value="UniProtKB-SubCell"/>
</dbReference>
<organism evidence="7 8">
    <name type="scientific">Passalora fulva</name>
    <name type="common">Tomato leaf mold</name>
    <name type="synonym">Cladosporium fulvum</name>
    <dbReference type="NCBI Taxonomy" id="5499"/>
    <lineage>
        <taxon>Eukaryota</taxon>
        <taxon>Fungi</taxon>
        <taxon>Dikarya</taxon>
        <taxon>Ascomycota</taxon>
        <taxon>Pezizomycotina</taxon>
        <taxon>Dothideomycetes</taxon>
        <taxon>Dothideomycetidae</taxon>
        <taxon>Mycosphaerellales</taxon>
        <taxon>Mycosphaerellaceae</taxon>
        <taxon>Fulvia</taxon>
    </lineage>
</organism>
<dbReference type="SUPFAM" id="SSF48371">
    <property type="entry name" value="ARM repeat"/>
    <property type="match status" value="1"/>
</dbReference>
<proteinExistence type="predicted"/>
<feature type="region of interest" description="Disordered" evidence="6">
    <location>
        <begin position="310"/>
        <end position="340"/>
    </location>
</feature>
<evidence type="ECO:0000256" key="1">
    <source>
        <dbReference type="ARBA" id="ARBA00004123"/>
    </source>
</evidence>
<accession>A0A9Q8P947</accession>
<dbReference type="GeneID" id="71985450"/>
<reference evidence="7" key="1">
    <citation type="submission" date="2021-12" db="EMBL/GenBank/DDBJ databases">
        <authorList>
            <person name="Zaccaron A."/>
            <person name="Stergiopoulos I."/>
        </authorList>
    </citation>
    <scope>NUCLEOTIDE SEQUENCE</scope>
    <source>
        <strain evidence="7">Race5_Kim</strain>
    </source>
</reference>
<dbReference type="KEGG" id="ffu:CLAFUR5_05572"/>
<dbReference type="InterPro" id="IPR011989">
    <property type="entry name" value="ARM-like"/>
</dbReference>
<evidence type="ECO:0000313" key="7">
    <source>
        <dbReference type="EMBL" id="UJO17894.1"/>
    </source>
</evidence>
<evidence type="ECO:0000256" key="2">
    <source>
        <dbReference type="ARBA" id="ARBA00022618"/>
    </source>
</evidence>
<dbReference type="GO" id="GO:0051301">
    <property type="term" value="P:cell division"/>
    <property type="evidence" value="ECO:0007669"/>
    <property type="project" value="UniProtKB-KW"/>
</dbReference>
<dbReference type="Gene3D" id="1.25.10.10">
    <property type="entry name" value="Leucine-rich Repeat Variant"/>
    <property type="match status" value="1"/>
</dbReference>
<dbReference type="Proteomes" id="UP000756132">
    <property type="component" value="Chromosome 5"/>
</dbReference>
<feature type="region of interest" description="Disordered" evidence="6">
    <location>
        <begin position="1291"/>
        <end position="1467"/>
    </location>
</feature>
<dbReference type="EMBL" id="CP090167">
    <property type="protein sequence ID" value="UJO17894.1"/>
    <property type="molecule type" value="Genomic_DNA"/>
</dbReference>
<dbReference type="GO" id="GO:0000785">
    <property type="term" value="C:chromatin"/>
    <property type="evidence" value="ECO:0007669"/>
    <property type="project" value="TreeGrafter"/>
</dbReference>
<reference evidence="7" key="2">
    <citation type="journal article" date="2022" name="Microb. Genom.">
        <title>A chromosome-scale genome assembly of the tomato pathogen Cladosporium fulvum reveals a compartmentalized genome architecture and the presence of a dispensable chromosome.</title>
        <authorList>
            <person name="Zaccaron A.Z."/>
            <person name="Chen L.H."/>
            <person name="Samaras A."/>
            <person name="Stergiopoulos I."/>
        </authorList>
    </citation>
    <scope>NUCLEOTIDE SEQUENCE</scope>
    <source>
        <strain evidence="7">Race5_Kim</strain>
    </source>
</reference>
<dbReference type="GO" id="GO:0007064">
    <property type="term" value="P:mitotic sister chromatid cohesion"/>
    <property type="evidence" value="ECO:0007669"/>
    <property type="project" value="InterPro"/>
</dbReference>
<dbReference type="CDD" id="cd19953">
    <property type="entry name" value="PDS5"/>
    <property type="match status" value="1"/>
</dbReference>
<dbReference type="GO" id="GO:0006281">
    <property type="term" value="P:DNA repair"/>
    <property type="evidence" value="ECO:0007669"/>
    <property type="project" value="TreeGrafter"/>
</dbReference>
<feature type="compositionally biased region" description="Acidic residues" evidence="6">
    <location>
        <begin position="1450"/>
        <end position="1467"/>
    </location>
</feature>
<feature type="region of interest" description="Disordered" evidence="6">
    <location>
        <begin position="620"/>
        <end position="642"/>
    </location>
</feature>
<gene>
    <name evidence="7" type="ORF">CLAFUR5_05572</name>
</gene>
<evidence type="ECO:0000256" key="5">
    <source>
        <dbReference type="ARBA" id="ARBA00023306"/>
    </source>
</evidence>
<feature type="region of interest" description="Disordered" evidence="6">
    <location>
        <begin position="1"/>
        <end position="43"/>
    </location>
</feature>
<keyword evidence="2" id="KW-0132">Cell division</keyword>
<sequence>MPRARRNKEPSPRPEESEVEVEVDENGNDDGVDDEMDVDQSSAAHTLQFDEAVTWRAGRPIPVADLLRRLQTLYEELKDVDQEDADRKTISPKAQELASPLLLGHKDGGVKAWTLLCIVEMFRLLAPDAPYKSSQLKDIFNLVVSTFVPALANPTDAYNAQHLKIVESLNSIKSIVLLVDVPGADQLMLNLFTNCFDVLAGTMKGSSGEQLSKNVEFNLTGMLVTLIDEATVLPPGVLEVMLAQFLRADPSLQASKKGEAQKDVTLREVPAPYNMARSVCNSCHEKMGRYIGSYFNTVMIDATEAISTAKPTKTKTKKRAHDDSDNESDSGLISRPSEKDMEEVAKAHRLLRELWRSCPDVVRNVIPQIEAELGAESISLRTLAVQTVGDMVSGIGAAGPPPPAPLEPAAYPSQSLAVSSPVVQNVLLRPAAPQSFSSVYSTAYELFFSRGRDKSAQVRSAWATEVGRILVTSGGGKGLDRDQEAGLVKGLSDMLMDQDDKVRLAAVQAVATFDYHTIIQKLGSAGGTTTEGSVLANLTDRIKDQKQPVRSAAIQLAGRIWGVAAGAIVEGNERARELVGTIPSRILDAFYVNDRTLNADVQLALHESLLPVGFPGFKPKAAASSDSQRVNDSQGEDTPDPDRIRVERTLALVRDLESKAQQVFFALQVHQASKATYLVKILDEAETIKGDFDKKSNKDSTKQIDAWITALSAFFPDPSIAHLHLESFARHYDRRNYTLAKFATSQESEYRKVTNAMKELSKRLEGNVNTAKCLETVIPFLRSAAVLVYNRSHVPAIIEISRTDDKGLASAAQSVIAQIAEKAPQVFKVHVKDLCDTLKKGAPTPTSPNDPAAADSLKACAGFARKFPKELGQDREFYQAMTKFASQGTPPRAAKHAVTVVISAADKKDMYIKEIVKTCTKNFKVGSDGYLAKLASLGQLRLLAAHETEDQHEAIDEIATDVIGETIAGDQEDAPQLDDDDKLTAKLLSLKILVNSLRGQMSESQDEPWDDEVKAHAGRVFRLLNTLVEKEGELSKDGNSTPKHYRIQLRLAAAKLILKLCCHRALEKLFKYRDYNRLAKVAQDVKSEVRAGFNDTLKKYLSQGKLGRKYYGLLFLYAHEPSKSLKERTTTFLKSRVATLAKADAHGLEGVLSYFFSLLAHHQDFSIAIETDQEELAAYVLFYLKIVANEQNLPQLYNVALRLKSIQDGIDPEKSENLYILGEMSEAMMRYYAENKGWSLQITPAKVKMPSGIYAAMPNHAVAQEISDKTFLPEQLVDSLEDIVKEYLHPRKKRKTADSSTQRVSKKAKVSNGHAVKQEKVRKTPKAPKAPKPAKVSKMPKKRPLDDIPASERRKSARVSNAKSYADGGSSDDDDELEHWQEESGDDEANKENLTSTPPTSDPTPAAAPEKDATPKASKVTQKKKAAPIAKQLPSRGRSARAAKKKDEFDMPSDSEELSEAPSEMEA</sequence>
<keyword evidence="3" id="KW-0498">Mitosis</keyword>
<feature type="compositionally biased region" description="Acidic residues" evidence="6">
    <location>
        <begin position="17"/>
        <end position="38"/>
    </location>
</feature>
<feature type="compositionally biased region" description="Polar residues" evidence="6">
    <location>
        <begin position="624"/>
        <end position="633"/>
    </location>
</feature>
<feature type="compositionally biased region" description="Acidic residues" evidence="6">
    <location>
        <begin position="1370"/>
        <end position="1389"/>
    </location>
</feature>
<dbReference type="InterPro" id="IPR016024">
    <property type="entry name" value="ARM-type_fold"/>
</dbReference>
<evidence type="ECO:0000256" key="6">
    <source>
        <dbReference type="SAM" id="MobiDB-lite"/>
    </source>
</evidence>
<feature type="compositionally biased region" description="Low complexity" evidence="6">
    <location>
        <begin position="1395"/>
        <end position="1408"/>
    </location>
</feature>
<keyword evidence="5" id="KW-0131">Cell cycle</keyword>
<dbReference type="RefSeq" id="XP_047762260.1">
    <property type="nucleotide sequence ID" value="XM_047904720.1"/>
</dbReference>
<dbReference type="Pfam" id="PF20168">
    <property type="entry name" value="PDS5"/>
    <property type="match status" value="1"/>
</dbReference>
<keyword evidence="4" id="KW-0539">Nucleus</keyword>
<feature type="compositionally biased region" description="Basic and acidic residues" evidence="6">
    <location>
        <begin position="7"/>
        <end position="16"/>
    </location>
</feature>
<evidence type="ECO:0000313" key="8">
    <source>
        <dbReference type="Proteomes" id="UP000756132"/>
    </source>
</evidence>
<dbReference type="PANTHER" id="PTHR12663">
    <property type="entry name" value="ANDROGEN INDUCED INHIBITOR OF PROLIFERATION AS3 / PDS5-RELATED"/>
    <property type="match status" value="1"/>
</dbReference>
<keyword evidence="8" id="KW-1185">Reference proteome</keyword>
<dbReference type="PANTHER" id="PTHR12663:SF0">
    <property type="entry name" value="PRECOCIOUS DISSOCIATION OF SISTERS 5, ISOFORM A"/>
    <property type="match status" value="1"/>
</dbReference>